<dbReference type="KEGG" id="mgot:MgSA37_00558"/>
<dbReference type="Pfam" id="PF08238">
    <property type="entry name" value="Sel1"/>
    <property type="match status" value="5"/>
</dbReference>
<dbReference type="AlphaFoldDB" id="A0A125T247"/>
<dbReference type="Proteomes" id="UP000218263">
    <property type="component" value="Chromosome"/>
</dbReference>
<dbReference type="SMART" id="SM00671">
    <property type="entry name" value="SEL1"/>
    <property type="match status" value="5"/>
</dbReference>
<gene>
    <name evidence="1" type="ORF">MgSA37_00558</name>
</gene>
<dbReference type="InterPro" id="IPR011990">
    <property type="entry name" value="TPR-like_helical_dom_sf"/>
</dbReference>
<reference evidence="1 2" key="1">
    <citation type="submission" date="2015-12" db="EMBL/GenBank/DDBJ databases">
        <title>Genome sequence of Mucilaginibacter gotjawali.</title>
        <authorList>
            <person name="Lee J.S."/>
            <person name="Lee K.C."/>
            <person name="Kim K.K."/>
            <person name="Lee B.W."/>
        </authorList>
    </citation>
    <scope>NUCLEOTIDE SEQUENCE [LARGE SCALE GENOMIC DNA]</scope>
    <source>
        <strain evidence="1 2">SA3-7</strain>
    </source>
</reference>
<evidence type="ECO:0000313" key="2">
    <source>
        <dbReference type="Proteomes" id="UP000218263"/>
    </source>
</evidence>
<dbReference type="PANTHER" id="PTHR11102:SF160">
    <property type="entry name" value="ERAD-ASSOCIATED E3 UBIQUITIN-PROTEIN LIGASE COMPONENT HRD3"/>
    <property type="match status" value="1"/>
</dbReference>
<dbReference type="SUPFAM" id="SSF81901">
    <property type="entry name" value="HCP-like"/>
    <property type="match status" value="1"/>
</dbReference>
<dbReference type="RefSeq" id="WP_096349730.1">
    <property type="nucleotide sequence ID" value="NZ_AP017313.1"/>
</dbReference>
<sequence length="227" mass="25624">MTKKITNHEDWSILLALAKAGDNVAQYEVASHYDYGLAAGDIEIVGQNKPKAFEWYYKAYKNGNADAIVLTADFLSEGIYCDQNIELAIELYKTAIDNGSGIAANNLAVLFRDKMDYKKAFELYKVAQNLDNSNSLKLALCYYFGMGTEKSIKNAFEIFLRISKDTSELRNCQYEIDEANYFLGQIYIDGGVVERSIHKASYHLKLADLDNDHRSAQELLVLLGRNI</sequence>
<dbReference type="OrthoDB" id="5464673at2"/>
<protein>
    <submittedName>
        <fullName evidence="1">Sel1 repeat protein</fullName>
    </submittedName>
</protein>
<name>A0A125T247_9SPHI</name>
<dbReference type="PANTHER" id="PTHR11102">
    <property type="entry name" value="SEL-1-LIKE PROTEIN"/>
    <property type="match status" value="1"/>
</dbReference>
<dbReference type="Gene3D" id="1.25.40.10">
    <property type="entry name" value="Tetratricopeptide repeat domain"/>
    <property type="match status" value="1"/>
</dbReference>
<evidence type="ECO:0000313" key="1">
    <source>
        <dbReference type="EMBL" id="BAU52401.1"/>
    </source>
</evidence>
<accession>A0A125T247</accession>
<dbReference type="InterPro" id="IPR050767">
    <property type="entry name" value="Sel1_AlgK"/>
</dbReference>
<organism evidence="1 2">
    <name type="scientific">Mucilaginibacter gotjawali</name>
    <dbReference type="NCBI Taxonomy" id="1550579"/>
    <lineage>
        <taxon>Bacteria</taxon>
        <taxon>Pseudomonadati</taxon>
        <taxon>Bacteroidota</taxon>
        <taxon>Sphingobacteriia</taxon>
        <taxon>Sphingobacteriales</taxon>
        <taxon>Sphingobacteriaceae</taxon>
        <taxon>Mucilaginibacter</taxon>
    </lineage>
</organism>
<keyword evidence="2" id="KW-1185">Reference proteome</keyword>
<proteinExistence type="predicted"/>
<dbReference type="EMBL" id="AP017313">
    <property type="protein sequence ID" value="BAU52401.1"/>
    <property type="molecule type" value="Genomic_DNA"/>
</dbReference>
<dbReference type="InterPro" id="IPR006597">
    <property type="entry name" value="Sel1-like"/>
</dbReference>